<dbReference type="EMBL" id="FOIU01000001">
    <property type="protein sequence ID" value="SEV96820.1"/>
    <property type="molecule type" value="Genomic_DNA"/>
</dbReference>
<name>A0A1I0N6U2_9FLAO</name>
<evidence type="ECO:0000313" key="1">
    <source>
        <dbReference type="EMBL" id="SEV96820.1"/>
    </source>
</evidence>
<proteinExistence type="predicted"/>
<dbReference type="OrthoDB" id="9808953at2"/>
<gene>
    <name evidence="1" type="ORF">SAMN05421841_0412</name>
</gene>
<protein>
    <submittedName>
        <fullName evidence="1">Uncharacterized protein</fullName>
    </submittedName>
</protein>
<dbReference type="STRING" id="356305.SAMN05421841_0412"/>
<keyword evidence="2" id="KW-1185">Reference proteome</keyword>
<dbReference type="RefSeq" id="WP_089790406.1">
    <property type="nucleotide sequence ID" value="NZ_FOIU01000001.1"/>
</dbReference>
<sequence length="263" mass="28003">MRKITLLFLVFVLFHSILFAQIGIGISSPNTNAVLELSSTNKGLILPRVALTATNNPAPISTHIAGMTVYNTATNTSSATNAVYPGEYYNDGTKWMRKSTSREVRMLTGGTITDQLSARSLIVPDASTYAETTLITLPTFTLDRESIVEFNANISATFTQNGSPLTDSSAKLAKTFFVFTSAPAGIPTDSQFGSCSQSYTNTASVNGNVIGGYYYMTPRSILTLPAGNYTVALKGGGASDQGYTLIFGEGTADQIQIRATPVK</sequence>
<accession>A0A1I0N6U2</accession>
<reference evidence="2" key="1">
    <citation type="submission" date="2016-10" db="EMBL/GenBank/DDBJ databases">
        <authorList>
            <person name="Varghese N."/>
            <person name="Submissions S."/>
        </authorList>
    </citation>
    <scope>NUCLEOTIDE SEQUENCE [LARGE SCALE GENOMIC DNA]</scope>
    <source>
        <strain evidence="2">DSM 17724</strain>
    </source>
</reference>
<evidence type="ECO:0000313" key="2">
    <source>
        <dbReference type="Proteomes" id="UP000199469"/>
    </source>
</evidence>
<dbReference type="Proteomes" id="UP000199469">
    <property type="component" value="Unassembled WGS sequence"/>
</dbReference>
<dbReference type="AlphaFoldDB" id="A0A1I0N6U2"/>
<organism evidence="1 2">
    <name type="scientific">Chryseobacterium wanjuense</name>
    <dbReference type="NCBI Taxonomy" id="356305"/>
    <lineage>
        <taxon>Bacteria</taxon>
        <taxon>Pseudomonadati</taxon>
        <taxon>Bacteroidota</taxon>
        <taxon>Flavobacteriia</taxon>
        <taxon>Flavobacteriales</taxon>
        <taxon>Weeksellaceae</taxon>
        <taxon>Chryseobacterium group</taxon>
        <taxon>Chryseobacterium</taxon>
    </lineage>
</organism>